<evidence type="ECO:0000256" key="1">
    <source>
        <dbReference type="ARBA" id="ARBA00006817"/>
    </source>
</evidence>
<feature type="domain" description="Activator of Hsp90 ATPase homologue 1/2-like C-terminal" evidence="2">
    <location>
        <begin position="22"/>
        <end position="159"/>
    </location>
</feature>
<dbReference type="Proteomes" id="UP001501521">
    <property type="component" value="Unassembled WGS sequence"/>
</dbReference>
<dbReference type="Pfam" id="PF08327">
    <property type="entry name" value="AHSA1"/>
    <property type="match status" value="1"/>
</dbReference>
<dbReference type="InterPro" id="IPR013538">
    <property type="entry name" value="ASHA1/2-like_C"/>
</dbReference>
<keyword evidence="4" id="KW-1185">Reference proteome</keyword>
<comment type="caution">
    <text evidence="3">The sequence shown here is derived from an EMBL/GenBank/DDBJ whole genome shotgun (WGS) entry which is preliminary data.</text>
</comment>
<dbReference type="CDD" id="cd07814">
    <property type="entry name" value="SRPBCC_CalC_Aha1-like"/>
    <property type="match status" value="1"/>
</dbReference>
<dbReference type="SUPFAM" id="SSF55961">
    <property type="entry name" value="Bet v1-like"/>
    <property type="match status" value="1"/>
</dbReference>
<organism evidence="3 4">
    <name type="scientific">Tessaracoccus lubricantis</name>
    <dbReference type="NCBI Taxonomy" id="545543"/>
    <lineage>
        <taxon>Bacteria</taxon>
        <taxon>Bacillati</taxon>
        <taxon>Actinomycetota</taxon>
        <taxon>Actinomycetes</taxon>
        <taxon>Propionibacteriales</taxon>
        <taxon>Propionibacteriaceae</taxon>
        <taxon>Tessaracoccus</taxon>
    </lineage>
</organism>
<dbReference type="EMBL" id="BAABLV010000001">
    <property type="protein sequence ID" value="GAA4887987.1"/>
    <property type="molecule type" value="Genomic_DNA"/>
</dbReference>
<reference evidence="4" key="1">
    <citation type="journal article" date="2019" name="Int. J. Syst. Evol. Microbiol.">
        <title>The Global Catalogue of Microorganisms (GCM) 10K type strain sequencing project: providing services to taxonomists for standard genome sequencing and annotation.</title>
        <authorList>
            <consortium name="The Broad Institute Genomics Platform"/>
            <consortium name="The Broad Institute Genome Sequencing Center for Infectious Disease"/>
            <person name="Wu L."/>
            <person name="Ma J."/>
        </authorList>
    </citation>
    <scope>NUCLEOTIDE SEQUENCE [LARGE SCALE GENOMIC DNA]</scope>
    <source>
        <strain evidence="4">JCM 19125</strain>
    </source>
</reference>
<sequence>MPVTDITRNLDERKLTLTAEFAAPVERLWQVYADPRQLERVWGPPGYPATFVDHSLTPGGRMNYYMQGPDGERYHGYWDIQEVNDGQSFRFLDGFAKEDFTPDENLPVGENTFRFESIDGGSRLIATTTYASAEDFQTVLDMGMEEGATQAVNQIDGLVAAA</sequence>
<evidence type="ECO:0000259" key="2">
    <source>
        <dbReference type="Pfam" id="PF08327"/>
    </source>
</evidence>
<evidence type="ECO:0000313" key="4">
    <source>
        <dbReference type="Proteomes" id="UP001501521"/>
    </source>
</evidence>
<dbReference type="InterPro" id="IPR023393">
    <property type="entry name" value="START-like_dom_sf"/>
</dbReference>
<dbReference type="RefSeq" id="WP_345577155.1">
    <property type="nucleotide sequence ID" value="NZ_BAABLV010000001.1"/>
</dbReference>
<accession>A0ABP9EXV2</accession>
<comment type="similarity">
    <text evidence="1">Belongs to the AHA1 family.</text>
</comment>
<dbReference type="Gene3D" id="3.30.530.20">
    <property type="match status" value="1"/>
</dbReference>
<proteinExistence type="inferred from homology"/>
<protein>
    <submittedName>
        <fullName evidence="3">SRPBCC domain-containing protein</fullName>
    </submittedName>
</protein>
<evidence type="ECO:0000313" key="3">
    <source>
        <dbReference type="EMBL" id="GAA4887987.1"/>
    </source>
</evidence>
<name>A0ABP9EXV2_9ACTN</name>
<gene>
    <name evidence="3" type="ORF">GCM10025789_00200</name>
</gene>